<gene>
    <name evidence="3" type="ORF">Tco025E_07479</name>
</gene>
<feature type="transmembrane region" description="Helical" evidence="2">
    <location>
        <begin position="6"/>
        <end position="32"/>
    </location>
</feature>
<keyword evidence="2" id="KW-1133">Transmembrane helix</keyword>
<sequence>MQSDPWRQVMFSVVLVVLMLLLLSYCCCIYYIRRRRERRRAVLLRRREHEEHQRRLHRLEEIRQHSLYLLFYSELLQAATASVPNAEPAAGNNGFAAGSPLTGIPLATATSAARRRSAASFVEQEETPRTNPYQPRQTSYAEEDSAFRYGTAEYLERPPTSGSENNTEEQDCGVGSLGAVCTAHAAGMGAKK</sequence>
<accession>A0A3R7NSC1</accession>
<dbReference type="RefSeq" id="XP_029225556.1">
    <property type="nucleotide sequence ID" value="XM_029374344.1"/>
</dbReference>
<keyword evidence="2" id="KW-0812">Transmembrane</keyword>
<reference evidence="3 4" key="1">
    <citation type="journal article" date="2018" name="BMC Genomics">
        <title>Genomic comparison of Trypanosoma conorhini and Trypanosoma rangeli to Trypanosoma cruzi strains of high and low virulence.</title>
        <authorList>
            <person name="Bradwell K.R."/>
            <person name="Koparde V.N."/>
            <person name="Matveyev A.V."/>
            <person name="Serrano M.G."/>
            <person name="Alves J.M."/>
            <person name="Parikh H."/>
            <person name="Huang B."/>
            <person name="Lee V."/>
            <person name="Espinosa-Alvarez O."/>
            <person name="Ortiz P.A."/>
            <person name="Costa-Martins A.G."/>
            <person name="Teixeira M.M."/>
            <person name="Buck G.A."/>
        </authorList>
    </citation>
    <scope>NUCLEOTIDE SEQUENCE [LARGE SCALE GENOMIC DNA]</scope>
    <source>
        <strain evidence="3 4">025E</strain>
    </source>
</reference>
<dbReference type="GeneID" id="40321090"/>
<evidence type="ECO:0000313" key="4">
    <source>
        <dbReference type="Proteomes" id="UP000284403"/>
    </source>
</evidence>
<dbReference type="AlphaFoldDB" id="A0A3R7NSC1"/>
<dbReference type="OrthoDB" id="10573148at2759"/>
<evidence type="ECO:0000313" key="3">
    <source>
        <dbReference type="EMBL" id="RNF06931.1"/>
    </source>
</evidence>
<keyword evidence="4" id="KW-1185">Reference proteome</keyword>
<feature type="compositionally biased region" description="Polar residues" evidence="1">
    <location>
        <begin position="129"/>
        <end position="140"/>
    </location>
</feature>
<name>A0A3R7NSC1_9TRYP</name>
<proteinExistence type="predicted"/>
<comment type="caution">
    <text evidence="3">The sequence shown here is derived from an EMBL/GenBank/DDBJ whole genome shotgun (WGS) entry which is preliminary data.</text>
</comment>
<feature type="region of interest" description="Disordered" evidence="1">
    <location>
        <begin position="115"/>
        <end position="173"/>
    </location>
</feature>
<dbReference type="EMBL" id="MKKU01000581">
    <property type="protein sequence ID" value="RNF06931.1"/>
    <property type="molecule type" value="Genomic_DNA"/>
</dbReference>
<organism evidence="3 4">
    <name type="scientific">Trypanosoma conorhini</name>
    <dbReference type="NCBI Taxonomy" id="83891"/>
    <lineage>
        <taxon>Eukaryota</taxon>
        <taxon>Discoba</taxon>
        <taxon>Euglenozoa</taxon>
        <taxon>Kinetoplastea</taxon>
        <taxon>Metakinetoplastina</taxon>
        <taxon>Trypanosomatida</taxon>
        <taxon>Trypanosomatidae</taxon>
        <taxon>Trypanosoma</taxon>
    </lineage>
</organism>
<evidence type="ECO:0000256" key="2">
    <source>
        <dbReference type="SAM" id="Phobius"/>
    </source>
</evidence>
<protein>
    <submittedName>
        <fullName evidence="3">Uncharacterized protein</fullName>
    </submittedName>
</protein>
<dbReference type="Proteomes" id="UP000284403">
    <property type="component" value="Unassembled WGS sequence"/>
</dbReference>
<evidence type="ECO:0000256" key="1">
    <source>
        <dbReference type="SAM" id="MobiDB-lite"/>
    </source>
</evidence>
<keyword evidence="2" id="KW-0472">Membrane</keyword>